<dbReference type="GO" id="GO:0005506">
    <property type="term" value="F:iron ion binding"/>
    <property type="evidence" value="ECO:0007669"/>
    <property type="project" value="InterPro"/>
</dbReference>
<dbReference type="Gene3D" id="1.10.630.10">
    <property type="entry name" value="Cytochrome P450"/>
    <property type="match status" value="1"/>
</dbReference>
<sequence>MSFLDLLAKGARGKGGPRDYSGRDGAGFEPRVNHIAAEFVDLIERKYLSTLAEFRPIDFAHKAQYFTLDVISYLGLGEALGFLSNDEDMYDYVAINDSMLPTISVLLTIPWADGILKSWPFNKMLLKDGDNVGFGMLIG</sequence>
<reference evidence="1" key="1">
    <citation type="submission" date="2023-06" db="EMBL/GenBank/DDBJ databases">
        <title>Genome-scale phylogeny and comparative genomics of the fungal order Sordariales.</title>
        <authorList>
            <consortium name="Lawrence Berkeley National Laboratory"/>
            <person name="Hensen N."/>
            <person name="Bonometti L."/>
            <person name="Westerberg I."/>
            <person name="Brannstrom I.O."/>
            <person name="Guillou S."/>
            <person name="Cros-Aarteil S."/>
            <person name="Calhoun S."/>
            <person name="Haridas S."/>
            <person name="Kuo A."/>
            <person name="Mondo S."/>
            <person name="Pangilinan J."/>
            <person name="Riley R."/>
            <person name="Labutti K."/>
            <person name="Andreopoulos B."/>
            <person name="Lipzen A."/>
            <person name="Chen C."/>
            <person name="Yanf M."/>
            <person name="Daum C."/>
            <person name="Ng V."/>
            <person name="Clum A."/>
            <person name="Steindorff A."/>
            <person name="Ohm R."/>
            <person name="Martin F."/>
            <person name="Silar P."/>
            <person name="Natvig D."/>
            <person name="Lalanne C."/>
            <person name="Gautier V."/>
            <person name="Ament-Velasquez S.L."/>
            <person name="Kruys A."/>
            <person name="Hutchinson M.I."/>
            <person name="Powell A.J."/>
            <person name="Barry K."/>
            <person name="Miller A.N."/>
            <person name="Grigoriev I.V."/>
            <person name="Debuchy R."/>
            <person name="Gladieux P."/>
            <person name="Thoren M.H."/>
            <person name="Johannesson H."/>
        </authorList>
    </citation>
    <scope>NUCLEOTIDE SEQUENCE</scope>
    <source>
        <strain evidence="1">SMH4607-1</strain>
    </source>
</reference>
<dbReference type="AlphaFoldDB" id="A0AA40AZN5"/>
<dbReference type="GO" id="GO:0020037">
    <property type="term" value="F:heme binding"/>
    <property type="evidence" value="ECO:0007669"/>
    <property type="project" value="InterPro"/>
</dbReference>
<keyword evidence="2" id="KW-1185">Reference proteome</keyword>
<dbReference type="InterPro" id="IPR036396">
    <property type="entry name" value="Cyt_P450_sf"/>
</dbReference>
<evidence type="ECO:0000313" key="1">
    <source>
        <dbReference type="EMBL" id="KAK0724975.1"/>
    </source>
</evidence>
<accession>A0AA40AZN5</accession>
<dbReference type="GO" id="GO:0004497">
    <property type="term" value="F:monooxygenase activity"/>
    <property type="evidence" value="ECO:0007669"/>
    <property type="project" value="InterPro"/>
</dbReference>
<name>A0AA40AZN5_9PEZI</name>
<dbReference type="EMBL" id="JAUKUA010000002">
    <property type="protein sequence ID" value="KAK0724975.1"/>
    <property type="molecule type" value="Genomic_DNA"/>
</dbReference>
<comment type="caution">
    <text evidence="1">The sequence shown here is derived from an EMBL/GenBank/DDBJ whole genome shotgun (WGS) entry which is preliminary data.</text>
</comment>
<dbReference type="Proteomes" id="UP001172102">
    <property type="component" value="Unassembled WGS sequence"/>
</dbReference>
<dbReference type="GO" id="GO:0016705">
    <property type="term" value="F:oxidoreductase activity, acting on paired donors, with incorporation or reduction of molecular oxygen"/>
    <property type="evidence" value="ECO:0007669"/>
    <property type="project" value="InterPro"/>
</dbReference>
<gene>
    <name evidence="1" type="ORF">B0H67DRAFT_641449</name>
</gene>
<organism evidence="1 2">
    <name type="scientific">Lasiosphaeris hirsuta</name>
    <dbReference type="NCBI Taxonomy" id="260670"/>
    <lineage>
        <taxon>Eukaryota</taxon>
        <taxon>Fungi</taxon>
        <taxon>Dikarya</taxon>
        <taxon>Ascomycota</taxon>
        <taxon>Pezizomycotina</taxon>
        <taxon>Sordariomycetes</taxon>
        <taxon>Sordariomycetidae</taxon>
        <taxon>Sordariales</taxon>
        <taxon>Lasiosphaeriaceae</taxon>
        <taxon>Lasiosphaeris</taxon>
    </lineage>
</organism>
<evidence type="ECO:0000313" key="2">
    <source>
        <dbReference type="Proteomes" id="UP001172102"/>
    </source>
</evidence>
<proteinExistence type="predicted"/>
<protein>
    <submittedName>
        <fullName evidence="1">Uncharacterized protein</fullName>
    </submittedName>
</protein>
<dbReference type="SUPFAM" id="SSF48264">
    <property type="entry name" value="Cytochrome P450"/>
    <property type="match status" value="1"/>
</dbReference>